<evidence type="ECO:0000313" key="3">
    <source>
        <dbReference type="Proteomes" id="UP000579647"/>
    </source>
</evidence>
<proteinExistence type="predicted"/>
<evidence type="ECO:0000313" key="2">
    <source>
        <dbReference type="EMBL" id="MBB5490583.1"/>
    </source>
</evidence>
<protein>
    <submittedName>
        <fullName evidence="2">Uncharacterized protein</fullName>
    </submittedName>
</protein>
<feature type="region of interest" description="Disordered" evidence="1">
    <location>
        <begin position="1"/>
        <end position="24"/>
    </location>
</feature>
<name>A0A840W5G4_9ACTN</name>
<dbReference type="EMBL" id="JACHDO010000001">
    <property type="protein sequence ID" value="MBB5490583.1"/>
    <property type="molecule type" value="Genomic_DNA"/>
</dbReference>
<dbReference type="AlphaFoldDB" id="A0A840W5G4"/>
<gene>
    <name evidence="2" type="ORF">HNR07_001720</name>
</gene>
<keyword evidence="3" id="KW-1185">Reference proteome</keyword>
<evidence type="ECO:0000256" key="1">
    <source>
        <dbReference type="SAM" id="MobiDB-lite"/>
    </source>
</evidence>
<sequence length="53" mass="6129">MGKIKLTKPRDSYLSKDTKKPEEGLRKALAEVRSERKRRDKALLRAHTVVRPA</sequence>
<dbReference type="Proteomes" id="UP000579647">
    <property type="component" value="Unassembled WGS sequence"/>
</dbReference>
<organism evidence="2 3">
    <name type="scientific">Nocardiopsis metallicus</name>
    <dbReference type="NCBI Taxonomy" id="179819"/>
    <lineage>
        <taxon>Bacteria</taxon>
        <taxon>Bacillati</taxon>
        <taxon>Actinomycetota</taxon>
        <taxon>Actinomycetes</taxon>
        <taxon>Streptosporangiales</taxon>
        <taxon>Nocardiopsidaceae</taxon>
        <taxon>Nocardiopsis</taxon>
    </lineage>
</organism>
<dbReference type="RefSeq" id="WP_184364119.1">
    <property type="nucleotide sequence ID" value="NZ_BAAAKM010000118.1"/>
</dbReference>
<reference evidence="2 3" key="1">
    <citation type="submission" date="2020-08" db="EMBL/GenBank/DDBJ databases">
        <title>Sequencing the genomes of 1000 actinobacteria strains.</title>
        <authorList>
            <person name="Klenk H.-P."/>
        </authorList>
    </citation>
    <scope>NUCLEOTIDE SEQUENCE [LARGE SCALE GENOMIC DNA]</scope>
    <source>
        <strain evidence="2 3">DSM 44598</strain>
    </source>
</reference>
<accession>A0A840W5G4</accession>
<comment type="caution">
    <text evidence="2">The sequence shown here is derived from an EMBL/GenBank/DDBJ whole genome shotgun (WGS) entry which is preliminary data.</text>
</comment>
<feature type="compositionally biased region" description="Basic and acidic residues" evidence="1">
    <location>
        <begin position="8"/>
        <end position="24"/>
    </location>
</feature>